<dbReference type="InterPro" id="IPR013877">
    <property type="entry name" value="YAP-bd/ALF4/Glomulin"/>
</dbReference>
<dbReference type="PANTHER" id="PTHR15430">
    <property type="entry name" value="GLOMULIN"/>
    <property type="match status" value="1"/>
</dbReference>
<accession>A0A8H5FYB6</accession>
<comment type="caution">
    <text evidence="2">The sequence shown here is derived from an EMBL/GenBank/DDBJ whole genome shotgun (WGS) entry which is preliminary data.</text>
</comment>
<name>A0A8H5FYB6_9AGAR</name>
<dbReference type="EMBL" id="JAACJO010000010">
    <property type="protein sequence ID" value="KAF5353263.1"/>
    <property type="molecule type" value="Genomic_DNA"/>
</dbReference>
<reference evidence="2 3" key="1">
    <citation type="journal article" date="2020" name="ISME J.">
        <title>Uncovering the hidden diversity of litter-decomposition mechanisms in mushroom-forming fungi.</title>
        <authorList>
            <person name="Floudas D."/>
            <person name="Bentzer J."/>
            <person name="Ahren D."/>
            <person name="Johansson T."/>
            <person name="Persson P."/>
            <person name="Tunlid A."/>
        </authorList>
    </citation>
    <scope>NUCLEOTIDE SEQUENCE [LARGE SCALE GENOMIC DNA]</scope>
    <source>
        <strain evidence="2 3">CBS 146.42</strain>
    </source>
</reference>
<dbReference type="Proteomes" id="UP000559027">
    <property type="component" value="Unassembled WGS sequence"/>
</dbReference>
<feature type="region of interest" description="Disordered" evidence="1">
    <location>
        <begin position="119"/>
        <end position="139"/>
    </location>
</feature>
<dbReference type="AlphaFoldDB" id="A0A8H5FYB6"/>
<evidence type="ECO:0000256" key="1">
    <source>
        <dbReference type="SAM" id="MobiDB-lite"/>
    </source>
</evidence>
<dbReference type="GO" id="GO:0055105">
    <property type="term" value="F:ubiquitin-protein transferase inhibitor activity"/>
    <property type="evidence" value="ECO:0007669"/>
    <property type="project" value="TreeGrafter"/>
</dbReference>
<organism evidence="2 3">
    <name type="scientific">Leucocoprinus leucothites</name>
    <dbReference type="NCBI Taxonomy" id="201217"/>
    <lineage>
        <taxon>Eukaryota</taxon>
        <taxon>Fungi</taxon>
        <taxon>Dikarya</taxon>
        <taxon>Basidiomycota</taxon>
        <taxon>Agaricomycotina</taxon>
        <taxon>Agaricomycetes</taxon>
        <taxon>Agaricomycetidae</taxon>
        <taxon>Agaricales</taxon>
        <taxon>Agaricineae</taxon>
        <taxon>Agaricaceae</taxon>
        <taxon>Leucocoprinus</taxon>
    </lineage>
</organism>
<keyword evidence="3" id="KW-1185">Reference proteome</keyword>
<feature type="compositionally biased region" description="Acidic residues" evidence="1">
    <location>
        <begin position="121"/>
        <end position="131"/>
    </location>
</feature>
<protein>
    <submittedName>
        <fullName evidence="2">Uncharacterized protein</fullName>
    </submittedName>
</protein>
<dbReference type="InterPro" id="IPR016024">
    <property type="entry name" value="ARM-type_fold"/>
</dbReference>
<proteinExistence type="predicted"/>
<dbReference type="OrthoDB" id="5396786at2759"/>
<dbReference type="GO" id="GO:0005737">
    <property type="term" value="C:cytoplasm"/>
    <property type="evidence" value="ECO:0007669"/>
    <property type="project" value="TreeGrafter"/>
</dbReference>
<dbReference type="InterPro" id="IPR019516">
    <property type="entry name" value="Glomulin/ALF4"/>
</dbReference>
<evidence type="ECO:0000313" key="3">
    <source>
        <dbReference type="Proteomes" id="UP000559027"/>
    </source>
</evidence>
<dbReference type="Pfam" id="PF08568">
    <property type="entry name" value="Kinetochor_Ybp2"/>
    <property type="match status" value="1"/>
</dbReference>
<gene>
    <name evidence="2" type="ORF">D9756_008028</name>
</gene>
<evidence type="ECO:0000313" key="2">
    <source>
        <dbReference type="EMBL" id="KAF5353263.1"/>
    </source>
</evidence>
<dbReference type="PANTHER" id="PTHR15430:SF1">
    <property type="entry name" value="GLOMULIN"/>
    <property type="match status" value="1"/>
</dbReference>
<dbReference type="SUPFAM" id="SSF48371">
    <property type="entry name" value="ARM repeat"/>
    <property type="match status" value="1"/>
</dbReference>
<sequence length="569" mass="62317">MALKLEVGLDEIESQQLQTKDIITFPFSKMSADDDINAAIVFAATSPVSSDNGQTLAELYSLVAAAGIADSLDALTVLSALLPNKNSAARDLVAIMGECCSAKEVVMATQEQIEKVVEHAGDEEEGEDEGDHSEATSVEKSSWAERLVELVDLYRAAIPRLKLRKRSASETLQPLLSDLQPAMDAVSYQANSLQSRDLMTSVERMVNRVLKWVKDLPAIEPEEVAKCQFALKPVLDHALVLFKYSLQCDSAQKALELCFPRLKMGRQAASSSEGQGSSVLEMYKSTYGDMGFTSSQHVSSPSLVSVILLVHAWLAPSTPTLTSIPSSFLPSLLAMLQSNSNLHDDALAFLLLILHQNQSAKKTELSPDITNAFIPLLVALSSAHPTPSVRHQAFRVMSLLLARSLAQLRLQILADLVANCEYPQMRVAAVGLVKDAVLDALNSKSTGDTNPFGTPMFMRVFGPLLFRPSPSDLFDQRVKLDLEEFLESPEPKRITEVLSLYYVILLRDQANTTGIRDKDMLGTVNKNLMDPLGSWLGSVMDKEERDHAIMPLASLQMGLKRVQDAQANF</sequence>